<reference evidence="1 2" key="1">
    <citation type="submission" date="2018-02" db="EMBL/GenBank/DDBJ databases">
        <title>The genomes of Aspergillus section Nigri reveals drivers in fungal speciation.</title>
        <authorList>
            <consortium name="DOE Joint Genome Institute"/>
            <person name="Vesth T.C."/>
            <person name="Nybo J."/>
            <person name="Theobald S."/>
            <person name="Brandl J."/>
            <person name="Frisvad J.C."/>
            <person name="Nielsen K.F."/>
            <person name="Lyhne E.K."/>
            <person name="Kogle M.E."/>
            <person name="Kuo A."/>
            <person name="Riley R."/>
            <person name="Clum A."/>
            <person name="Nolan M."/>
            <person name="Lipzen A."/>
            <person name="Salamov A."/>
            <person name="Henrissat B."/>
            <person name="Wiebenga A."/>
            <person name="De vries R.P."/>
            <person name="Grigoriev I.V."/>
            <person name="Mortensen U.H."/>
            <person name="Andersen M.R."/>
            <person name="Baker S.E."/>
        </authorList>
    </citation>
    <scope>NUCLEOTIDE SEQUENCE [LARGE SCALE GENOMIC DNA]</scope>
    <source>
        <strain evidence="1 2">CBS 121057</strain>
    </source>
</reference>
<evidence type="ECO:0000313" key="1">
    <source>
        <dbReference type="EMBL" id="PYI09702.1"/>
    </source>
</evidence>
<dbReference type="EMBL" id="KZ826326">
    <property type="protein sequence ID" value="PYI09702.1"/>
    <property type="molecule type" value="Genomic_DNA"/>
</dbReference>
<gene>
    <name evidence="1" type="ORF">BO78DRAFT_33058</name>
</gene>
<organism evidence="1 2">
    <name type="scientific">Aspergillus sclerotiicarbonarius (strain CBS 121057 / IBT 28362)</name>
    <dbReference type="NCBI Taxonomy" id="1448318"/>
    <lineage>
        <taxon>Eukaryota</taxon>
        <taxon>Fungi</taxon>
        <taxon>Dikarya</taxon>
        <taxon>Ascomycota</taxon>
        <taxon>Pezizomycotina</taxon>
        <taxon>Eurotiomycetes</taxon>
        <taxon>Eurotiomycetidae</taxon>
        <taxon>Eurotiales</taxon>
        <taxon>Aspergillaceae</taxon>
        <taxon>Aspergillus</taxon>
        <taxon>Aspergillus subgen. Circumdati</taxon>
    </lineage>
</organism>
<name>A0A319EHA1_ASPSB</name>
<dbReference type="VEuPathDB" id="FungiDB:BO78DRAFT_33058"/>
<protein>
    <submittedName>
        <fullName evidence="1">Uncharacterized protein</fullName>
    </submittedName>
</protein>
<proteinExistence type="predicted"/>
<dbReference type="Proteomes" id="UP000248423">
    <property type="component" value="Unassembled WGS sequence"/>
</dbReference>
<sequence>MAAGQWWPGQATCARLLRPKHPGSLPTFPPRLYGCHVDVRLHPFGLLSSPYILPTLLRCSSRPTLPLVGLTPMSVGDVLADDEPAGIHAGRYRGRLLSYQARQQSNSEDEIS</sequence>
<keyword evidence="2" id="KW-1185">Reference proteome</keyword>
<dbReference type="AlphaFoldDB" id="A0A319EHA1"/>
<evidence type="ECO:0000313" key="2">
    <source>
        <dbReference type="Proteomes" id="UP000248423"/>
    </source>
</evidence>
<accession>A0A319EHA1</accession>
<dbReference type="OrthoDB" id="10545086at2759"/>